<dbReference type="Proteomes" id="UP001341840">
    <property type="component" value="Unassembled WGS sequence"/>
</dbReference>
<evidence type="ECO:0000313" key="2">
    <source>
        <dbReference type="EMBL" id="MED6169774.1"/>
    </source>
</evidence>
<protein>
    <recommendedName>
        <fullName evidence="1">DUF4283 domain-containing protein</fullName>
    </recommendedName>
</protein>
<name>A0ABU6V8R4_9FABA</name>
<dbReference type="PANTHER" id="PTHR31286:SF167">
    <property type="entry name" value="OS09G0268800 PROTEIN"/>
    <property type="match status" value="1"/>
</dbReference>
<evidence type="ECO:0000313" key="3">
    <source>
        <dbReference type="Proteomes" id="UP001341840"/>
    </source>
</evidence>
<dbReference type="InterPro" id="IPR025558">
    <property type="entry name" value="DUF4283"/>
</dbReference>
<comment type="caution">
    <text evidence="2">The sequence shown here is derived from an EMBL/GenBank/DDBJ whole genome shotgun (WGS) entry which is preliminary data.</text>
</comment>
<sequence length="205" mass="23816">MVPMLSVEAQREAECGMRTPIRVWDVDTMSTHLAPSYSEALGFFQALCVDWELEQRICEMKGVEDSYRGLSCKMEETTPEPGDNEAHITGLEAQTEEEEEYVEYEENEVAEGIQKCKYSVVGKLITTKEINPVWVQSAMGNIWRKPKGFNMVEIQPKLYQFFVERETDMKRILKGDPWMFRNAWLMVKKWERGINPTEMSSQVLI</sequence>
<dbReference type="EMBL" id="JASCZI010151122">
    <property type="protein sequence ID" value="MED6169774.1"/>
    <property type="molecule type" value="Genomic_DNA"/>
</dbReference>
<dbReference type="InterPro" id="IPR040256">
    <property type="entry name" value="At4g02000-like"/>
</dbReference>
<organism evidence="2 3">
    <name type="scientific">Stylosanthes scabra</name>
    <dbReference type="NCBI Taxonomy" id="79078"/>
    <lineage>
        <taxon>Eukaryota</taxon>
        <taxon>Viridiplantae</taxon>
        <taxon>Streptophyta</taxon>
        <taxon>Embryophyta</taxon>
        <taxon>Tracheophyta</taxon>
        <taxon>Spermatophyta</taxon>
        <taxon>Magnoliopsida</taxon>
        <taxon>eudicotyledons</taxon>
        <taxon>Gunneridae</taxon>
        <taxon>Pentapetalae</taxon>
        <taxon>rosids</taxon>
        <taxon>fabids</taxon>
        <taxon>Fabales</taxon>
        <taxon>Fabaceae</taxon>
        <taxon>Papilionoideae</taxon>
        <taxon>50 kb inversion clade</taxon>
        <taxon>dalbergioids sensu lato</taxon>
        <taxon>Dalbergieae</taxon>
        <taxon>Pterocarpus clade</taxon>
        <taxon>Stylosanthes</taxon>
    </lineage>
</organism>
<feature type="domain" description="DUF4283" evidence="1">
    <location>
        <begin position="114"/>
        <end position="198"/>
    </location>
</feature>
<dbReference type="PANTHER" id="PTHR31286">
    <property type="entry name" value="GLYCINE-RICH CELL WALL STRUCTURAL PROTEIN 1.8-LIKE"/>
    <property type="match status" value="1"/>
</dbReference>
<dbReference type="Pfam" id="PF14111">
    <property type="entry name" value="DUF4283"/>
    <property type="match status" value="1"/>
</dbReference>
<reference evidence="2 3" key="1">
    <citation type="journal article" date="2023" name="Plants (Basel)">
        <title>Bridging the Gap: Combining Genomics and Transcriptomics Approaches to Understand Stylosanthes scabra, an Orphan Legume from the Brazilian Caatinga.</title>
        <authorList>
            <person name="Ferreira-Neto J.R.C."/>
            <person name="da Silva M.D."/>
            <person name="Binneck E."/>
            <person name="de Melo N.F."/>
            <person name="da Silva R.H."/>
            <person name="de Melo A.L.T.M."/>
            <person name="Pandolfi V."/>
            <person name="Bustamante F.O."/>
            <person name="Brasileiro-Vidal A.C."/>
            <person name="Benko-Iseppon A.M."/>
        </authorList>
    </citation>
    <scope>NUCLEOTIDE SEQUENCE [LARGE SCALE GENOMIC DNA]</scope>
    <source>
        <tissue evidence="2">Leaves</tissue>
    </source>
</reference>
<gene>
    <name evidence="2" type="ORF">PIB30_024431</name>
</gene>
<evidence type="ECO:0000259" key="1">
    <source>
        <dbReference type="Pfam" id="PF14111"/>
    </source>
</evidence>
<accession>A0ABU6V8R4</accession>
<keyword evidence="3" id="KW-1185">Reference proteome</keyword>
<proteinExistence type="predicted"/>